<proteinExistence type="predicted"/>
<keyword evidence="2" id="KW-1185">Reference proteome</keyword>
<organism evidence="2 3">
    <name type="scientific">Panagrellus redivivus</name>
    <name type="common">Microworm</name>
    <dbReference type="NCBI Taxonomy" id="6233"/>
    <lineage>
        <taxon>Eukaryota</taxon>
        <taxon>Metazoa</taxon>
        <taxon>Ecdysozoa</taxon>
        <taxon>Nematoda</taxon>
        <taxon>Chromadorea</taxon>
        <taxon>Rhabditida</taxon>
        <taxon>Tylenchina</taxon>
        <taxon>Panagrolaimomorpha</taxon>
        <taxon>Panagrolaimoidea</taxon>
        <taxon>Panagrolaimidae</taxon>
        <taxon>Panagrellus</taxon>
    </lineage>
</organism>
<evidence type="ECO:0000256" key="1">
    <source>
        <dbReference type="SAM" id="MobiDB-lite"/>
    </source>
</evidence>
<dbReference type="Proteomes" id="UP000492821">
    <property type="component" value="Unassembled WGS sequence"/>
</dbReference>
<reference evidence="3" key="2">
    <citation type="submission" date="2020-10" db="UniProtKB">
        <authorList>
            <consortium name="WormBaseParasite"/>
        </authorList>
    </citation>
    <scope>IDENTIFICATION</scope>
</reference>
<sequence length="173" mass="19695">MLTPWIQRGNKALQEIVSLLFRPPPPPALAPALCTTSIQPSIPGSSYTVQSILNDFRIVLGVPKYRTPKPRIFKRKFGYTRLFHAEEGLTTCKDCGFSHHVSTICGVCYEKIRDVTNAIKKEVMKYNPYVGERQNKEVVVAFEGESPKSNKKSQRVVEVPRERPSWFKSKLNE</sequence>
<evidence type="ECO:0000313" key="2">
    <source>
        <dbReference type="Proteomes" id="UP000492821"/>
    </source>
</evidence>
<dbReference type="WBParaSite" id="Pan_g13273.t1">
    <property type="protein sequence ID" value="Pan_g13273.t1"/>
    <property type="gene ID" value="Pan_g13273"/>
</dbReference>
<feature type="compositionally biased region" description="Basic and acidic residues" evidence="1">
    <location>
        <begin position="158"/>
        <end position="173"/>
    </location>
</feature>
<evidence type="ECO:0000313" key="3">
    <source>
        <dbReference type="WBParaSite" id="Pan_g13273.t1"/>
    </source>
</evidence>
<reference evidence="2" key="1">
    <citation type="journal article" date="2013" name="Genetics">
        <title>The draft genome and transcriptome of Panagrellus redivivus are shaped by the harsh demands of a free-living lifestyle.</title>
        <authorList>
            <person name="Srinivasan J."/>
            <person name="Dillman A.R."/>
            <person name="Macchietto M.G."/>
            <person name="Heikkinen L."/>
            <person name="Lakso M."/>
            <person name="Fracchia K.M."/>
            <person name="Antoshechkin I."/>
            <person name="Mortazavi A."/>
            <person name="Wong G."/>
            <person name="Sternberg P.W."/>
        </authorList>
    </citation>
    <scope>NUCLEOTIDE SEQUENCE [LARGE SCALE GENOMIC DNA]</scope>
    <source>
        <strain evidence="2">MT8872</strain>
    </source>
</reference>
<dbReference type="AlphaFoldDB" id="A0A7E4UW04"/>
<accession>A0A7E4UW04</accession>
<name>A0A7E4UW04_PANRE</name>
<protein>
    <submittedName>
        <fullName evidence="3">39S ribosomal protein L32, mitochondrial</fullName>
    </submittedName>
</protein>
<feature type="region of interest" description="Disordered" evidence="1">
    <location>
        <begin position="144"/>
        <end position="173"/>
    </location>
</feature>